<evidence type="ECO:0000313" key="3">
    <source>
        <dbReference type="EMBL" id="KRK12599.1"/>
    </source>
</evidence>
<reference evidence="3 4" key="1">
    <citation type="journal article" date="2015" name="Genome Announc.">
        <title>Expanding the biotechnology potential of lactobacilli through comparative genomics of 213 strains and associated genera.</title>
        <authorList>
            <person name="Sun Z."/>
            <person name="Harris H.M."/>
            <person name="McCann A."/>
            <person name="Guo C."/>
            <person name="Argimon S."/>
            <person name="Zhang W."/>
            <person name="Yang X."/>
            <person name="Jeffery I.B."/>
            <person name="Cooney J.C."/>
            <person name="Kagawa T.F."/>
            <person name="Liu W."/>
            <person name="Song Y."/>
            <person name="Salvetti E."/>
            <person name="Wrobel A."/>
            <person name="Rasinkangas P."/>
            <person name="Parkhill J."/>
            <person name="Rea M.C."/>
            <person name="O'Sullivan O."/>
            <person name="Ritari J."/>
            <person name="Douillard F.P."/>
            <person name="Paul Ross R."/>
            <person name="Yang R."/>
            <person name="Briner A.E."/>
            <person name="Felis G.E."/>
            <person name="de Vos W.M."/>
            <person name="Barrangou R."/>
            <person name="Klaenhammer T.R."/>
            <person name="Caufield P.W."/>
            <person name="Cui Y."/>
            <person name="Zhang H."/>
            <person name="O'Toole P.W."/>
        </authorList>
    </citation>
    <scope>NUCLEOTIDE SEQUENCE [LARGE SCALE GENOMIC DNA]</scope>
    <source>
        <strain evidence="3 4">DSM 20001</strain>
    </source>
</reference>
<dbReference type="PANTHER" id="PTHR33803">
    <property type="entry name" value="IS1478 TRANSPOSASE"/>
    <property type="match status" value="1"/>
</dbReference>
<dbReference type="Pfam" id="PF13586">
    <property type="entry name" value="DDE_Tnp_1_2"/>
    <property type="match status" value="1"/>
</dbReference>
<gene>
    <name evidence="3" type="ORF">FD22_GL000486</name>
</gene>
<dbReference type="RefSeq" id="WP_003680692.1">
    <property type="nucleotide sequence ID" value="NZ_AZCN01000144.1"/>
</dbReference>
<accession>A0A0R1F1Y6</accession>
<feature type="domain" description="Transposase DDE" evidence="2">
    <location>
        <begin position="347"/>
        <end position="435"/>
    </location>
</feature>
<evidence type="ECO:0000313" key="4">
    <source>
        <dbReference type="Proteomes" id="UP000051181"/>
    </source>
</evidence>
<protein>
    <submittedName>
        <fullName evidence="3">Transposase IS5 family protein</fullName>
    </submittedName>
</protein>
<dbReference type="Proteomes" id="UP000051181">
    <property type="component" value="Unassembled WGS sequence"/>
</dbReference>
<dbReference type="Pfam" id="PF05598">
    <property type="entry name" value="DUF772"/>
    <property type="match status" value="1"/>
</dbReference>
<sequence>MAYRHRATQLSFQSFNNGLGVPLSSDNEWVQLADMLPWQQLDEAYQLLFTEMGGRAAKPFRLLYGASLIKQAEHLTDRSVVTAIRDTPAYQYFIGLDTYTTDLPFNHSTLVYFRRRMGQITELVRNIISDTLREQIQSLLPDDELRVLITDATAVPIEIRFPQDTSLLNQARLNLEEMLLDMAHQLQIKPPRTYKREAKAKWTAFARKPRRWAKETRKQIKVQLQYVRRDLRYIDVLLAHGASLNERQTKRLAVIRELFDQQMFMYENRTHRVPGRIVSLAQPWIRPINRGKAKQRTEFGPKIDASIADGMIDIERFDFKAFNESQDLATTIDHYFDVHGYYPDEILADTLYRTRENRQLCQRLGIRLSGPRLGRKPKKMDAKQRQVDRNAEKRRGKIERGFAFMKGPLGLSLVRTKTVASIAVTIDIAINLANLKMLLRLFNGPILIFVKYKQESILIHYQIHVSGSRNVA</sequence>
<feature type="domain" description="Transposase InsH N-terminal" evidence="1">
    <location>
        <begin position="25"/>
        <end position="116"/>
    </location>
</feature>
<dbReference type="InterPro" id="IPR008490">
    <property type="entry name" value="Transposase_InsH_N"/>
</dbReference>
<dbReference type="PANTHER" id="PTHR33803:SF3">
    <property type="entry name" value="BLL1974 PROTEIN"/>
    <property type="match status" value="1"/>
</dbReference>
<dbReference type="InterPro" id="IPR025668">
    <property type="entry name" value="Tnp_DDE_dom"/>
</dbReference>
<evidence type="ECO:0000259" key="2">
    <source>
        <dbReference type="Pfam" id="PF13586"/>
    </source>
</evidence>
<dbReference type="NCBIfam" id="NF033578">
    <property type="entry name" value="transpos_IS5_1"/>
    <property type="match status" value="1"/>
</dbReference>
<name>A0A0R1F1Y6_9LACO</name>
<dbReference type="GeneID" id="65915723"/>
<proteinExistence type="predicted"/>
<evidence type="ECO:0000259" key="1">
    <source>
        <dbReference type="Pfam" id="PF05598"/>
    </source>
</evidence>
<dbReference type="PATRIC" id="fig|913848.6.peg.498"/>
<dbReference type="AlphaFoldDB" id="A0A0R1F1Y6"/>
<comment type="caution">
    <text evidence="3">The sequence shown here is derived from an EMBL/GenBank/DDBJ whole genome shotgun (WGS) entry which is preliminary data.</text>
</comment>
<organism evidence="3 4">
    <name type="scientific">Loigolactobacillus coryniformis subsp. coryniformis KCTC 3167 = DSM 20001</name>
    <dbReference type="NCBI Taxonomy" id="913848"/>
    <lineage>
        <taxon>Bacteria</taxon>
        <taxon>Bacillati</taxon>
        <taxon>Bacillota</taxon>
        <taxon>Bacilli</taxon>
        <taxon>Lactobacillales</taxon>
        <taxon>Lactobacillaceae</taxon>
        <taxon>Loigolactobacillus</taxon>
    </lineage>
</organism>
<dbReference type="EMBL" id="AZCN01000144">
    <property type="protein sequence ID" value="KRK12599.1"/>
    <property type="molecule type" value="Genomic_DNA"/>
</dbReference>
<dbReference type="InterPro" id="IPR047710">
    <property type="entry name" value="Transpos_IS5-like"/>
</dbReference>
<dbReference type="eggNOG" id="COG3039">
    <property type="taxonomic scope" value="Bacteria"/>
</dbReference>